<name>A0A382ZN03_9ZZZZ</name>
<comment type="cofactor">
    <cofactor evidence="1">
        <name>Zn(2+)</name>
        <dbReference type="ChEBI" id="CHEBI:29105"/>
    </cofactor>
</comment>
<dbReference type="PANTHER" id="PTHR42940:SF8">
    <property type="entry name" value="VACUOLAR PROTEIN SORTING-ASSOCIATED PROTEIN 11"/>
    <property type="match status" value="1"/>
</dbReference>
<dbReference type="Gene3D" id="3.90.180.10">
    <property type="entry name" value="Medium-chain alcohol dehydrogenases, catalytic domain"/>
    <property type="match status" value="1"/>
</dbReference>
<accession>A0A382ZN03</accession>
<dbReference type="InterPro" id="IPR011032">
    <property type="entry name" value="GroES-like_sf"/>
</dbReference>
<dbReference type="EMBL" id="UINC01184974">
    <property type="protein sequence ID" value="SVD96455.1"/>
    <property type="molecule type" value="Genomic_DNA"/>
</dbReference>
<dbReference type="PROSITE" id="PS00059">
    <property type="entry name" value="ADH_ZINC"/>
    <property type="match status" value="1"/>
</dbReference>
<keyword evidence="3" id="KW-0862">Zinc</keyword>
<reference evidence="6" key="1">
    <citation type="submission" date="2018-05" db="EMBL/GenBank/DDBJ databases">
        <authorList>
            <person name="Lanie J.A."/>
            <person name="Ng W.-L."/>
            <person name="Kazmierczak K.M."/>
            <person name="Andrzejewski T.M."/>
            <person name="Davidsen T.M."/>
            <person name="Wayne K.J."/>
            <person name="Tettelin H."/>
            <person name="Glass J.I."/>
            <person name="Rusch D."/>
            <person name="Podicherti R."/>
            <person name="Tsui H.-C.T."/>
            <person name="Winkler M.E."/>
        </authorList>
    </citation>
    <scope>NUCLEOTIDE SEQUENCE</scope>
</reference>
<dbReference type="AlphaFoldDB" id="A0A382ZN03"/>
<organism evidence="6">
    <name type="scientific">marine metagenome</name>
    <dbReference type="NCBI Taxonomy" id="408172"/>
    <lineage>
        <taxon>unclassified sequences</taxon>
        <taxon>metagenomes</taxon>
        <taxon>ecological metagenomes</taxon>
    </lineage>
</organism>
<sequence>MRFKAAILVESKKPLVLEEIEINPLAVGQVLVKLDSSGVCGAQINEIDAVKGKDRFLPHLLGHEGHGEVMECGGGVSKVRCGDKVVL</sequence>
<keyword evidence="2" id="KW-0479">Metal-binding</keyword>
<evidence type="ECO:0000313" key="6">
    <source>
        <dbReference type="EMBL" id="SVD96455.1"/>
    </source>
</evidence>
<evidence type="ECO:0000259" key="5">
    <source>
        <dbReference type="Pfam" id="PF08240"/>
    </source>
</evidence>
<dbReference type="GO" id="GO:0008270">
    <property type="term" value="F:zinc ion binding"/>
    <property type="evidence" value="ECO:0007669"/>
    <property type="project" value="InterPro"/>
</dbReference>
<gene>
    <name evidence="6" type="ORF">METZ01_LOCUS449309</name>
</gene>
<dbReference type="SUPFAM" id="SSF50129">
    <property type="entry name" value="GroES-like"/>
    <property type="match status" value="1"/>
</dbReference>
<evidence type="ECO:0000256" key="1">
    <source>
        <dbReference type="ARBA" id="ARBA00001947"/>
    </source>
</evidence>
<evidence type="ECO:0000256" key="3">
    <source>
        <dbReference type="ARBA" id="ARBA00022833"/>
    </source>
</evidence>
<dbReference type="InterPro" id="IPR013154">
    <property type="entry name" value="ADH-like_N"/>
</dbReference>
<proteinExistence type="predicted"/>
<dbReference type="PANTHER" id="PTHR42940">
    <property type="entry name" value="ALCOHOL DEHYDROGENASE 1-RELATED"/>
    <property type="match status" value="1"/>
</dbReference>
<dbReference type="GO" id="GO:0016491">
    <property type="term" value="F:oxidoreductase activity"/>
    <property type="evidence" value="ECO:0007669"/>
    <property type="project" value="UniProtKB-KW"/>
</dbReference>
<evidence type="ECO:0000256" key="4">
    <source>
        <dbReference type="ARBA" id="ARBA00023002"/>
    </source>
</evidence>
<dbReference type="InterPro" id="IPR002328">
    <property type="entry name" value="ADH_Zn_CS"/>
</dbReference>
<feature type="non-terminal residue" evidence="6">
    <location>
        <position position="87"/>
    </location>
</feature>
<protein>
    <recommendedName>
        <fullName evidence="5">Alcohol dehydrogenase-like N-terminal domain-containing protein</fullName>
    </recommendedName>
</protein>
<evidence type="ECO:0000256" key="2">
    <source>
        <dbReference type="ARBA" id="ARBA00022723"/>
    </source>
</evidence>
<dbReference type="Pfam" id="PF08240">
    <property type="entry name" value="ADH_N"/>
    <property type="match status" value="1"/>
</dbReference>
<keyword evidence="4" id="KW-0560">Oxidoreductase</keyword>
<feature type="domain" description="Alcohol dehydrogenase-like N-terminal" evidence="5">
    <location>
        <begin position="28"/>
        <end position="86"/>
    </location>
</feature>